<evidence type="ECO:0000256" key="1">
    <source>
        <dbReference type="SAM" id="SignalP"/>
    </source>
</evidence>
<dbReference type="Proteomes" id="UP000198233">
    <property type="component" value="Chromosome"/>
</dbReference>
<dbReference type="EMBL" id="CP022272">
    <property type="protein sequence ID" value="ASJ96685.1"/>
    <property type="molecule type" value="Genomic_DNA"/>
</dbReference>
<evidence type="ECO:0000313" key="2">
    <source>
        <dbReference type="EMBL" id="ASJ96685.1"/>
    </source>
</evidence>
<feature type="chain" id="PRO_5042142446" description="Zn-dependent oligopeptidase" evidence="1">
    <location>
        <begin position="21"/>
        <end position="558"/>
    </location>
</feature>
<evidence type="ECO:0008006" key="4">
    <source>
        <dbReference type="Google" id="ProtNLM"/>
    </source>
</evidence>
<name>A0AAC9XNA8_9GAMM</name>
<keyword evidence="1" id="KW-0732">Signal</keyword>
<reference evidence="2 3" key="1">
    <citation type="submission" date="2017-06" db="EMBL/GenBank/DDBJ databases">
        <title>Complete genome sequence of Shewanella marisflavi EP1 associated with anaerobic 2,4-dinitrotoluene reduction and salt tolerance.</title>
        <authorList>
            <person name="Huang J."/>
        </authorList>
    </citation>
    <scope>NUCLEOTIDE SEQUENCE [LARGE SCALE GENOMIC DNA]</scope>
    <source>
        <strain evidence="2 3">EP1</strain>
    </source>
</reference>
<dbReference type="RefSeq" id="WP_088904562.1">
    <property type="nucleotide sequence ID" value="NZ_CP022272.1"/>
</dbReference>
<feature type="signal peptide" evidence="1">
    <location>
        <begin position="1"/>
        <end position="20"/>
    </location>
</feature>
<organism evidence="2 3">
    <name type="scientific">Shewanella marisflavi</name>
    <dbReference type="NCBI Taxonomy" id="260364"/>
    <lineage>
        <taxon>Bacteria</taxon>
        <taxon>Pseudomonadati</taxon>
        <taxon>Pseudomonadota</taxon>
        <taxon>Gammaproteobacteria</taxon>
        <taxon>Alteromonadales</taxon>
        <taxon>Shewanellaceae</taxon>
        <taxon>Shewanella</taxon>
    </lineage>
</organism>
<dbReference type="AlphaFoldDB" id="A0AAC9XNA8"/>
<sequence>MLKRILAVSLALNFSLAAEAASPITMLSQQCIDYQVSLSQAQVSITPMQASIELERQLIGLFNLKDSVRFYRQYPLSADDKEALLQCQLHLADEFARLTQSPWIIEQSQLWTQNEQPGLRRFGHHLIRQLKEQISPEQKSRIHTAQASIAHGLRQKNLSLALGDSHCELQHQTEHHSAFENDTKSFDRSIASYLIAQQDISCKRQVWQAYQTRAKERNQAAVSQILSTKQEIAQQHQAPDYAHWVLSNQLLKSPAQVKRYLDAMTQTTIAPWMLGTQLAGLPKADIAPVSAANMLEQIEEKLSPFGLLIEPVNHKMSRLWHHGRLLGDIFLATTPDIRVSPLRQAVIGQQFGQLTLSSPEQLEDYRAQEQFITSIAELVARMLPGGHYYLNNTLGDTQDTQALASQWLALYLTRQLLPTLPIDSREAQLEAFSTQLKVFRSKLALVAYQTKADRSYQDLSQEFALSFGEPWPQAYDALYSFTGAVNQGPLYYLALWKKSLAKQIQAQSRLDTQALFDLLLVNEQQLSLDDQLTLIFGDTTPVVNLLERRQHVQHSAIH</sequence>
<gene>
    <name evidence="2" type="ORF">CFF01_08850</name>
</gene>
<evidence type="ECO:0000313" key="3">
    <source>
        <dbReference type="Proteomes" id="UP000198233"/>
    </source>
</evidence>
<dbReference type="KEGG" id="smav:CFF01_08850"/>
<dbReference type="Gene3D" id="1.10.1370.10">
    <property type="entry name" value="Neurolysin, domain 3"/>
    <property type="match status" value="1"/>
</dbReference>
<protein>
    <recommendedName>
        <fullName evidence="4">Zn-dependent oligopeptidase</fullName>
    </recommendedName>
</protein>
<dbReference type="InterPro" id="IPR024077">
    <property type="entry name" value="Neurolysin/TOP_dom2"/>
</dbReference>
<proteinExistence type="predicted"/>
<dbReference type="SUPFAM" id="SSF55486">
    <property type="entry name" value="Metalloproteases ('zincins'), catalytic domain"/>
    <property type="match status" value="1"/>
</dbReference>
<accession>A0AAC9XNA8</accession>